<reference evidence="2" key="1">
    <citation type="submission" date="2022-01" db="EMBL/GenBank/DDBJ databases">
        <title>Draft genome of Methanogenium marinum DSM 15558.</title>
        <authorList>
            <person name="Chen S.-C."/>
            <person name="You Y.-T."/>
        </authorList>
    </citation>
    <scope>NUCLEOTIDE SEQUENCE</scope>
    <source>
        <strain evidence="2">DSM 15558</strain>
    </source>
</reference>
<gene>
    <name evidence="2" type="ORF">L0665_07910</name>
</gene>
<name>A0A9Q4PWD7_9EURY</name>
<protein>
    <submittedName>
        <fullName evidence="2">MBL fold metallo-hydrolase</fullName>
    </submittedName>
</protein>
<dbReference type="InterPro" id="IPR014426">
    <property type="entry name" value="UPF0282_hydrls"/>
</dbReference>
<keyword evidence="3" id="KW-1185">Reference proteome</keyword>
<evidence type="ECO:0000313" key="3">
    <source>
        <dbReference type="Proteomes" id="UP001143747"/>
    </source>
</evidence>
<dbReference type="InterPro" id="IPR001279">
    <property type="entry name" value="Metallo-B-lactamas"/>
</dbReference>
<dbReference type="SUPFAM" id="SSF56281">
    <property type="entry name" value="Metallo-hydrolase/oxidoreductase"/>
    <property type="match status" value="1"/>
</dbReference>
<accession>A0A9Q4PWD7</accession>
<dbReference type="PIRSF" id="PIRSF004944">
    <property type="entry name" value="UCP004944_hydrls"/>
    <property type="match status" value="1"/>
</dbReference>
<dbReference type="Proteomes" id="UP001143747">
    <property type="component" value="Unassembled WGS sequence"/>
</dbReference>
<organism evidence="2 3">
    <name type="scientific">Methanogenium marinum</name>
    <dbReference type="NCBI Taxonomy" id="348610"/>
    <lineage>
        <taxon>Archaea</taxon>
        <taxon>Methanobacteriati</taxon>
        <taxon>Methanobacteriota</taxon>
        <taxon>Stenosarchaea group</taxon>
        <taxon>Methanomicrobia</taxon>
        <taxon>Methanomicrobiales</taxon>
        <taxon>Methanomicrobiaceae</taxon>
        <taxon>Methanogenium</taxon>
    </lineage>
</organism>
<dbReference type="Gene3D" id="3.60.15.10">
    <property type="entry name" value="Ribonuclease Z/Hydroxyacylglutathione hydrolase-like"/>
    <property type="match status" value="1"/>
</dbReference>
<evidence type="ECO:0000259" key="1">
    <source>
        <dbReference type="Pfam" id="PF00753"/>
    </source>
</evidence>
<dbReference type="RefSeq" id="WP_274925155.1">
    <property type="nucleotide sequence ID" value="NZ_JAKELO010000002.1"/>
</dbReference>
<comment type="caution">
    <text evidence="2">The sequence shown here is derived from an EMBL/GenBank/DDBJ whole genome shotgun (WGS) entry which is preliminary data.</text>
</comment>
<evidence type="ECO:0000313" key="2">
    <source>
        <dbReference type="EMBL" id="MDE4908529.1"/>
    </source>
</evidence>
<dbReference type="InterPro" id="IPR036866">
    <property type="entry name" value="RibonucZ/Hydroxyglut_hydro"/>
</dbReference>
<proteinExistence type="predicted"/>
<dbReference type="Pfam" id="PF00753">
    <property type="entry name" value="Lactamase_B"/>
    <property type="match status" value="1"/>
</dbReference>
<dbReference type="EMBL" id="JAKELO010000002">
    <property type="protein sequence ID" value="MDE4908529.1"/>
    <property type="molecule type" value="Genomic_DNA"/>
</dbReference>
<sequence>MDITIIGTESLGVRGLSCMVETGARRILIDPGVALGYLRHGHLPHPCQVAVGAAIRENILAAIGEATDIVISHYHGDHVPLADANPYQLSLARIPPLEDVRFWCRGTTSLSFHSLRRREAIEEHLGHPLPESDGTEEGILSFSVPVPHGSPQSHLGRVMMTCIRDEERTFVHASDIQMLNREAVAIIRAWEPDVVFAAGPPLYLLRLTEKERLSAWENALSVAEGCGTLILDHHVRRSLNGCRWAEKLSEEAGGNVVSAADFMGREPLLLEARREELYQEYSVPEGWHDAYAKGEAGLENFMNFVEMVG</sequence>
<feature type="domain" description="Metallo-beta-lactamase" evidence="1">
    <location>
        <begin position="17"/>
        <end position="154"/>
    </location>
</feature>
<dbReference type="AlphaFoldDB" id="A0A9Q4PWD7"/>